<proteinExistence type="predicted"/>
<dbReference type="PIRSF" id="PIRSF021435">
    <property type="entry name" value="SpoIIIAB"/>
    <property type="match status" value="1"/>
</dbReference>
<evidence type="ECO:0000313" key="1">
    <source>
        <dbReference type="EMBL" id="SMC06160.1"/>
    </source>
</evidence>
<reference evidence="2" key="1">
    <citation type="submission" date="2017-04" db="EMBL/GenBank/DDBJ databases">
        <authorList>
            <person name="Varghese N."/>
            <person name="Submissions S."/>
        </authorList>
    </citation>
    <scope>NUCLEOTIDE SEQUENCE [LARGE SCALE GENOMIC DNA]</scope>
    <source>
        <strain evidence="2">DSM 9293</strain>
    </source>
</reference>
<dbReference type="RefSeq" id="WP_020373303.1">
    <property type="nucleotide sequence ID" value="NZ_FWWY01000001.1"/>
</dbReference>
<name>A0A1W1WJF8_SULTA</name>
<keyword evidence="2" id="KW-1185">Reference proteome</keyword>
<dbReference type="InterPro" id="IPR014198">
    <property type="entry name" value="Spore_III_AB"/>
</dbReference>
<protein>
    <submittedName>
        <fullName evidence="1">Stage III sporulation protein AB (Spore_III_AB)</fullName>
    </submittedName>
</protein>
<organism evidence="1 2">
    <name type="scientific">Sulfobacillus thermosulfidooxidans (strain DSM 9293 / VKM B-1269 / AT-1)</name>
    <dbReference type="NCBI Taxonomy" id="929705"/>
    <lineage>
        <taxon>Bacteria</taxon>
        <taxon>Bacillati</taxon>
        <taxon>Bacillota</taxon>
        <taxon>Clostridia</taxon>
        <taxon>Eubacteriales</taxon>
        <taxon>Clostridiales Family XVII. Incertae Sedis</taxon>
        <taxon>Sulfobacillus</taxon>
    </lineage>
</organism>
<evidence type="ECO:0000313" key="2">
    <source>
        <dbReference type="Proteomes" id="UP000192660"/>
    </source>
</evidence>
<accession>A0A1W1WJF8</accession>
<dbReference type="Pfam" id="PF09548">
    <property type="entry name" value="Spore_III_AB"/>
    <property type="match status" value="1"/>
</dbReference>
<dbReference type="AlphaFoldDB" id="A0A1W1WJF8"/>
<gene>
    <name evidence="1" type="ORF">SAMN00768000_2667</name>
</gene>
<dbReference type="OrthoDB" id="2083000at2"/>
<dbReference type="STRING" id="28034.BFX07_11865"/>
<sequence length="166" mass="18870">MKLVGAICIIAAAWWIGRLLAKPYRQRIVCLEQGLALLDQLRAEIGWHHRVLTEAFKRASCSYSAWKPMAEYLSQQIDQHETDFTTAFHHALDRVLGLWTKDRDIWENLGQVLGKSAVDYQLEHLQSAHHELARQLTDARTQGLKTARMMEALVSLTGVAIVIVLI</sequence>
<dbReference type="Proteomes" id="UP000192660">
    <property type="component" value="Unassembled WGS sequence"/>
</dbReference>
<dbReference type="EMBL" id="FWWY01000001">
    <property type="protein sequence ID" value="SMC06160.1"/>
    <property type="molecule type" value="Genomic_DNA"/>
</dbReference>